<dbReference type="EMBL" id="JH173271">
    <property type="protein sequence ID" value="EHB16294.1"/>
    <property type="molecule type" value="Genomic_DNA"/>
</dbReference>
<dbReference type="GO" id="GO:0008124">
    <property type="term" value="F:4-alpha-hydroxytetrahydrobiopterin dehydratase activity"/>
    <property type="evidence" value="ECO:0007669"/>
    <property type="project" value="UniProtKB-EC"/>
</dbReference>
<evidence type="ECO:0000256" key="4">
    <source>
        <dbReference type="ARBA" id="ARBA00023007"/>
    </source>
</evidence>
<evidence type="ECO:0000256" key="1">
    <source>
        <dbReference type="ARBA" id="ARBA00001554"/>
    </source>
</evidence>
<accession>G5C433</accession>
<evidence type="ECO:0000256" key="3">
    <source>
        <dbReference type="ARBA" id="ARBA00013252"/>
    </source>
</evidence>
<dbReference type="Pfam" id="PF01329">
    <property type="entry name" value="Pterin_4a"/>
    <property type="match status" value="1"/>
</dbReference>
<protein>
    <recommendedName>
        <fullName evidence="3">4a-hydroxytetrahydrobiopterin dehydratase</fullName>
        <ecNumber evidence="3">4.2.1.96</ecNumber>
    </recommendedName>
</protein>
<evidence type="ECO:0000313" key="7">
    <source>
        <dbReference type="Proteomes" id="UP000006813"/>
    </source>
</evidence>
<evidence type="ECO:0000256" key="5">
    <source>
        <dbReference type="ARBA" id="ARBA00023239"/>
    </source>
</evidence>
<dbReference type="AlphaFoldDB" id="G5C433"/>
<name>G5C433_HETGA</name>
<feature type="non-terminal residue" evidence="6">
    <location>
        <position position="1"/>
    </location>
</feature>
<dbReference type="InterPro" id="IPR036428">
    <property type="entry name" value="PCD_sf"/>
</dbReference>
<dbReference type="Gene3D" id="3.30.1360.20">
    <property type="entry name" value="Transcriptional coactivator/pterin dehydratase"/>
    <property type="match status" value="1"/>
</dbReference>
<keyword evidence="5" id="KW-0456">Lyase</keyword>
<dbReference type="Proteomes" id="UP000006813">
    <property type="component" value="Unassembled WGS sequence"/>
</dbReference>
<evidence type="ECO:0000256" key="2">
    <source>
        <dbReference type="ARBA" id="ARBA00006472"/>
    </source>
</evidence>
<dbReference type="STRING" id="10181.G5C433"/>
<dbReference type="PANTHER" id="PTHR12599:SF15">
    <property type="entry name" value="PTERIN-4-ALPHA-CARBINOLAMINE DEHYDRATASE 2"/>
    <property type="match status" value="1"/>
</dbReference>
<dbReference type="InParanoid" id="G5C433"/>
<proteinExistence type="inferred from homology"/>
<keyword evidence="4" id="KW-0783">Tetrahydrobiopterin biosynthesis</keyword>
<sequence length="86" mass="10204">LHAEERNKILLDLRNAGWSELSERYAIKKEFFFKTFNQKAFGFMSQIALQAEKINHHLEWFNMYKKVQLTLISHDYGGLTRGDVQL</sequence>
<evidence type="ECO:0000313" key="6">
    <source>
        <dbReference type="EMBL" id="EHB16294.1"/>
    </source>
</evidence>
<dbReference type="InterPro" id="IPR001533">
    <property type="entry name" value="Pterin_deHydtase"/>
</dbReference>
<organism evidence="6 7">
    <name type="scientific">Heterocephalus glaber</name>
    <name type="common">Naked mole rat</name>
    <dbReference type="NCBI Taxonomy" id="10181"/>
    <lineage>
        <taxon>Eukaryota</taxon>
        <taxon>Metazoa</taxon>
        <taxon>Chordata</taxon>
        <taxon>Craniata</taxon>
        <taxon>Vertebrata</taxon>
        <taxon>Euteleostomi</taxon>
        <taxon>Mammalia</taxon>
        <taxon>Eutheria</taxon>
        <taxon>Euarchontoglires</taxon>
        <taxon>Glires</taxon>
        <taxon>Rodentia</taxon>
        <taxon>Hystricomorpha</taxon>
        <taxon>Bathyergidae</taxon>
        <taxon>Heterocephalus</taxon>
    </lineage>
</organism>
<dbReference type="SUPFAM" id="SSF55248">
    <property type="entry name" value="PCD-like"/>
    <property type="match status" value="1"/>
</dbReference>
<dbReference type="PANTHER" id="PTHR12599">
    <property type="entry name" value="PTERIN-4-ALPHA-CARBINOLAMINE DEHYDRATASE"/>
    <property type="match status" value="1"/>
</dbReference>
<reference evidence="6 7" key="1">
    <citation type="journal article" date="2011" name="Nature">
        <title>Genome sequencing reveals insights into physiology and longevity of the naked mole rat.</title>
        <authorList>
            <person name="Kim E.B."/>
            <person name="Fang X."/>
            <person name="Fushan A.A."/>
            <person name="Huang Z."/>
            <person name="Lobanov A.V."/>
            <person name="Han L."/>
            <person name="Marino S.M."/>
            <person name="Sun X."/>
            <person name="Turanov A.A."/>
            <person name="Yang P."/>
            <person name="Yim S.H."/>
            <person name="Zhao X."/>
            <person name="Kasaikina M.V."/>
            <person name="Stoletzki N."/>
            <person name="Peng C."/>
            <person name="Polak P."/>
            <person name="Xiong Z."/>
            <person name="Kiezun A."/>
            <person name="Zhu Y."/>
            <person name="Chen Y."/>
            <person name="Kryukov G.V."/>
            <person name="Zhang Q."/>
            <person name="Peshkin L."/>
            <person name="Yang L."/>
            <person name="Bronson R.T."/>
            <person name="Buffenstein R."/>
            <person name="Wang B."/>
            <person name="Han C."/>
            <person name="Li Q."/>
            <person name="Chen L."/>
            <person name="Zhao W."/>
            <person name="Sunyaev S.R."/>
            <person name="Park T.J."/>
            <person name="Zhang G."/>
            <person name="Wang J."/>
            <person name="Gladyshev V.N."/>
        </authorList>
    </citation>
    <scope>NUCLEOTIDE SEQUENCE [LARGE SCALE GENOMIC DNA]</scope>
</reference>
<dbReference type="EC" id="4.2.1.96" evidence="3"/>
<comment type="catalytic activity">
    <reaction evidence="1">
        <text>(4aS,6R)-4a-hydroxy-L-erythro-5,6,7,8-tetrahydrobiopterin = (6R)-L-erythro-6,7-dihydrobiopterin + H2O</text>
        <dbReference type="Rhea" id="RHEA:11920"/>
        <dbReference type="ChEBI" id="CHEBI:15377"/>
        <dbReference type="ChEBI" id="CHEBI:15642"/>
        <dbReference type="ChEBI" id="CHEBI:43120"/>
        <dbReference type="EC" id="4.2.1.96"/>
    </reaction>
</comment>
<feature type="non-terminal residue" evidence="6">
    <location>
        <position position="86"/>
    </location>
</feature>
<gene>
    <name evidence="6" type="ORF">GW7_02995</name>
</gene>
<dbReference type="GO" id="GO:0006729">
    <property type="term" value="P:tetrahydrobiopterin biosynthetic process"/>
    <property type="evidence" value="ECO:0007669"/>
    <property type="project" value="UniProtKB-KW"/>
</dbReference>
<comment type="similarity">
    <text evidence="2">Belongs to the pterin-4-alpha-carbinolamine dehydratase family.</text>
</comment>